<comment type="caution">
    <text evidence="3">The sequence shown here is derived from an EMBL/GenBank/DDBJ whole genome shotgun (WGS) entry which is preliminary data.</text>
</comment>
<gene>
    <name evidence="3" type="ORF">MENT_LOCUS596</name>
</gene>
<feature type="transmembrane region" description="Helical" evidence="2">
    <location>
        <begin position="74"/>
        <end position="94"/>
    </location>
</feature>
<protein>
    <submittedName>
        <fullName evidence="3">Uncharacterized protein</fullName>
    </submittedName>
</protein>
<keyword evidence="2" id="KW-1133">Transmembrane helix</keyword>
<sequence length="102" mass="11650">MSYLPTEKKNKNSERVEKNFLGERKGLLVVVKKGEERGGKQSEKGEGEGRGRMGGRTPAIKNKKNVGGWTKKKYSRVIFSLIDLFALLFFYSFFSTLKTRQL</sequence>
<evidence type="ECO:0000313" key="3">
    <source>
        <dbReference type="EMBL" id="CAD2123749.1"/>
    </source>
</evidence>
<keyword evidence="2" id="KW-0472">Membrane</keyword>
<proteinExistence type="predicted"/>
<evidence type="ECO:0000256" key="2">
    <source>
        <dbReference type="SAM" id="Phobius"/>
    </source>
</evidence>
<accession>A0A6V7TJX8</accession>
<reference evidence="3 4" key="1">
    <citation type="submission" date="2020-08" db="EMBL/GenBank/DDBJ databases">
        <authorList>
            <person name="Koutsovoulos G."/>
            <person name="Danchin GJ E."/>
        </authorList>
    </citation>
    <scope>NUCLEOTIDE SEQUENCE [LARGE SCALE GENOMIC DNA]</scope>
</reference>
<organism evidence="3 4">
    <name type="scientific">Meloidogyne enterolobii</name>
    <name type="common">Root-knot nematode worm</name>
    <name type="synonym">Meloidogyne mayaguensis</name>
    <dbReference type="NCBI Taxonomy" id="390850"/>
    <lineage>
        <taxon>Eukaryota</taxon>
        <taxon>Metazoa</taxon>
        <taxon>Ecdysozoa</taxon>
        <taxon>Nematoda</taxon>
        <taxon>Chromadorea</taxon>
        <taxon>Rhabditida</taxon>
        <taxon>Tylenchina</taxon>
        <taxon>Tylenchomorpha</taxon>
        <taxon>Tylenchoidea</taxon>
        <taxon>Meloidogynidae</taxon>
        <taxon>Meloidogyninae</taxon>
        <taxon>Meloidogyne</taxon>
    </lineage>
</organism>
<dbReference type="AlphaFoldDB" id="A0A6V7TJX8"/>
<keyword evidence="2" id="KW-0812">Transmembrane</keyword>
<name>A0A6V7TJX8_MELEN</name>
<feature type="region of interest" description="Disordered" evidence="1">
    <location>
        <begin position="33"/>
        <end position="64"/>
    </location>
</feature>
<dbReference type="EMBL" id="CAJEWN010000002">
    <property type="protein sequence ID" value="CAD2123749.1"/>
    <property type="molecule type" value="Genomic_DNA"/>
</dbReference>
<evidence type="ECO:0000256" key="1">
    <source>
        <dbReference type="SAM" id="MobiDB-lite"/>
    </source>
</evidence>
<evidence type="ECO:0000313" key="4">
    <source>
        <dbReference type="Proteomes" id="UP000580250"/>
    </source>
</evidence>
<feature type="compositionally biased region" description="Basic and acidic residues" evidence="1">
    <location>
        <begin position="33"/>
        <end position="51"/>
    </location>
</feature>
<dbReference type="Proteomes" id="UP000580250">
    <property type="component" value="Unassembled WGS sequence"/>
</dbReference>